<sequence length="1404" mass="154074">MSITDDVRGGRPSGPPQDAQPPPQREGGYDKTPPQDVAAEQSVLGGMLLSKDAIADVVEILKTGDFYRPIHATVFDAILDLYGRGEPADAVTVSAALADSGDLLRIGGAPYLQTLMASVPTAANAGYYARIVAERAVLRRLVEAGTKIVQLGYGSAAGGGRDVDDVVDLAQQAIYDVTEKRVSEDFAILADMLQPTLDEIEAVGAQGGVMTGVPTGFTDLDRLLNGLHPGQLVIVAGRPGLGKALALDTPLPTPAGWTTMGEVRVGDLLLDASGRPTRVTHAFDVMHDRPCFEVEFSDGSVLVADAEHLWKTTTRAGRRQRAEAKRVPRWSPAARAAVADVVAASAAQPDQLVTYGEAVSLVGDRFRHVLHGVAAEVGIGGRVTREYVRRDQPWRRQIDAYSRRELLETLLRRVNRPANVETTLTHSLTATTSEIRETLRCPGDGRLNHAIENTRPLSLPERADLVVPPYTLGVWLGDGHAEGGRFTSVDPEIATYVEADGFAVRPGADLTYSIHLLPGESLAARQCIVCDKSFTPRASSVLTCGRSCGSTTASRTRRRTRQACAGCGEVTSGTANGSRLCAACYHSSGSFTGLLRHIGVLGDKHIPQHYLRASERQRRALLAGLLDTDGTVTTTGNAQFTSTSRRLADNVHELVVSLGYRCSITTRRVNGRRPETSTAYTLNFTTTDDVFRLARKRLAHDERRRSSTSSRTGSRYIVDVRPVASVPVRCVTVDNEDHLYLAGRAMIPTHNSTASMDFARNAAIRHNCASAIFSLEMSKVEIVMRLLSAEARVPLHVLRSGQLSDDDWTKLARRMGEISEAPLFVDDTPNMNLMEIRAKARRLKQRHDLKMIVVDYLQLMSSPKRTESRQQEVAELSRGLKLLAKEVECPVIAVSQLNRGPEQRTDKRPQLSDLRESGCLTAETRLIRADTNAEVTLGELMASQARDVPVWALDERLKYTPRTMTHVFPSGRKETFRLRLRSGKEIEATANHPFLTFDGWRALGDLSAGSRIGVPRHVPAPTTVAPAWADAEVVMLAHLLGDGSFVKRQPIRYASIDEQNLEAVTEAARHFGVAAVRDEFPAARVTTLRLPAPHRVARGRRNPIAEWLDDLGLFGLRSHEKFVPTVLAGLEKRQLRLFLRHIWATDGSVTMTRGGRGGRIYYASTSRRLLDDISRLLLRFGISARIRTVPTKTVRAQYTLDISGRDDQLRFLREIGVHGARSANCTLLLAALEGVIGNTNVDTVPVEVWSRVRAVLTERGLTQRRFADAMQTQFCGSTLWKHAPSRQRLARVAQVLDDAELELHATNDIFWDEIVAIESLGERDVFDATVLGTHNFIANGIATHNSIEQDADVVILLHRDDYYDKESPRAGEADFIVAKHRNGPTDTVTVAAQLHLSRFVDMAI</sequence>
<keyword evidence="21" id="KW-1185">Reference proteome</keyword>
<evidence type="ECO:0000256" key="9">
    <source>
        <dbReference type="ARBA" id="ARBA00022840"/>
    </source>
</evidence>
<dbReference type="PROSITE" id="PS50817">
    <property type="entry name" value="INTEIN_N_TER"/>
    <property type="match status" value="1"/>
</dbReference>
<dbReference type="InterPro" id="IPR003586">
    <property type="entry name" value="Hint_dom_C"/>
</dbReference>
<dbReference type="NCBIfam" id="NF005852">
    <property type="entry name" value="PRK07773.1"/>
    <property type="match status" value="1"/>
</dbReference>
<feature type="domain" description="SF4 helicase" evidence="19">
    <location>
        <begin position="206"/>
        <end position="243"/>
    </location>
</feature>
<dbReference type="SUPFAM" id="SSF52540">
    <property type="entry name" value="P-loop containing nucleoside triphosphate hydrolases"/>
    <property type="match status" value="3"/>
</dbReference>
<accession>A0ABQ4CIK9</accession>
<dbReference type="Gene3D" id="1.10.860.10">
    <property type="entry name" value="DNAb Helicase, Chain A"/>
    <property type="match status" value="1"/>
</dbReference>
<feature type="domain" description="SF4 helicase" evidence="19">
    <location>
        <begin position="1346"/>
        <end position="1404"/>
    </location>
</feature>
<dbReference type="InterPro" id="IPR004042">
    <property type="entry name" value="Intein_endonuc_central"/>
</dbReference>
<dbReference type="PANTHER" id="PTHR30153:SF2">
    <property type="entry name" value="REPLICATIVE DNA HELICASE"/>
    <property type="match status" value="1"/>
</dbReference>
<evidence type="ECO:0000256" key="16">
    <source>
        <dbReference type="RuleBase" id="RU362085"/>
    </source>
</evidence>
<dbReference type="Pfam" id="PF03796">
    <property type="entry name" value="DnaB_C"/>
    <property type="match status" value="2"/>
</dbReference>
<dbReference type="Proteomes" id="UP000604117">
    <property type="component" value="Unassembled WGS sequence"/>
</dbReference>
<dbReference type="InterPro" id="IPR007693">
    <property type="entry name" value="DNA_helicase_DnaB-like_N"/>
</dbReference>
<dbReference type="NCBIfam" id="TIGR01445">
    <property type="entry name" value="intein_Nterm"/>
    <property type="match status" value="1"/>
</dbReference>
<dbReference type="SMART" id="SM00306">
    <property type="entry name" value="HintN"/>
    <property type="match status" value="2"/>
</dbReference>
<dbReference type="InterPro" id="IPR036844">
    <property type="entry name" value="Hint_dom_sf"/>
</dbReference>
<evidence type="ECO:0000256" key="17">
    <source>
        <dbReference type="SAM" id="MobiDB-lite"/>
    </source>
</evidence>
<comment type="function">
    <text evidence="16">The main replicative DNA helicase, it participates in initiation and elongation during chromosome replication. Travels ahead of the DNA replisome, separating dsDNA into templates for DNA synthesis. A processive ATP-dependent 5'-3' DNA helicase it has DNA-dependent ATPase activity.</text>
</comment>
<proteinExistence type="inferred from homology"/>
<dbReference type="PROSITE" id="PS50819">
    <property type="entry name" value="INTEIN_ENDONUCLEASE"/>
    <property type="match status" value="2"/>
</dbReference>
<dbReference type="InterPro" id="IPR006142">
    <property type="entry name" value="INTEIN"/>
</dbReference>
<dbReference type="SMART" id="SM00305">
    <property type="entry name" value="HintC"/>
    <property type="match status" value="1"/>
</dbReference>
<dbReference type="SUPFAM" id="SSF51294">
    <property type="entry name" value="Hedgehog/intein (Hint) domain"/>
    <property type="match status" value="2"/>
</dbReference>
<evidence type="ECO:0000256" key="13">
    <source>
        <dbReference type="ARBA" id="ARBA00044940"/>
    </source>
</evidence>
<evidence type="ECO:0000313" key="20">
    <source>
        <dbReference type="EMBL" id="GIF71130.1"/>
    </source>
</evidence>
<keyword evidence="4" id="KW-0677">Repeat</keyword>
<evidence type="ECO:0000259" key="18">
    <source>
        <dbReference type="PROSITE" id="PS50819"/>
    </source>
</evidence>
<evidence type="ECO:0000256" key="1">
    <source>
        <dbReference type="ARBA" id="ARBA00008428"/>
    </source>
</evidence>
<keyword evidence="8" id="KW-0068">Autocatalytic cleavage</keyword>
<dbReference type="PROSITE" id="PS50818">
    <property type="entry name" value="INTEIN_C_TER"/>
    <property type="match status" value="1"/>
</dbReference>
<reference evidence="20 21" key="1">
    <citation type="submission" date="2021-01" db="EMBL/GenBank/DDBJ databases">
        <title>Whole genome shotgun sequence of Asanoa siamensis NBRC 107932.</title>
        <authorList>
            <person name="Komaki H."/>
            <person name="Tamura T."/>
        </authorList>
    </citation>
    <scope>NUCLEOTIDE SEQUENCE [LARGE SCALE GENOMIC DNA]</scope>
    <source>
        <strain evidence="20 21">NBRC 107932</strain>
    </source>
</reference>
<feature type="domain" description="DOD-type homing endonuclease" evidence="18">
    <location>
        <begin position="471"/>
        <end position="660"/>
    </location>
</feature>
<keyword evidence="3 16" id="KW-0235">DNA replication</keyword>
<dbReference type="PRINTS" id="PR00379">
    <property type="entry name" value="INTEIN"/>
</dbReference>
<evidence type="ECO:0000256" key="11">
    <source>
        <dbReference type="ARBA" id="ARBA00023125"/>
    </source>
</evidence>
<evidence type="ECO:0000256" key="2">
    <source>
        <dbReference type="ARBA" id="ARBA00022515"/>
    </source>
</evidence>
<organism evidence="20 21">
    <name type="scientific">Asanoa siamensis</name>
    <dbReference type="NCBI Taxonomy" id="926357"/>
    <lineage>
        <taxon>Bacteria</taxon>
        <taxon>Bacillati</taxon>
        <taxon>Actinomycetota</taxon>
        <taxon>Actinomycetes</taxon>
        <taxon>Micromonosporales</taxon>
        <taxon>Micromonosporaceae</taxon>
        <taxon>Asanoa</taxon>
    </lineage>
</organism>
<keyword evidence="2 16" id="KW-0639">Primosome</keyword>
<comment type="caution">
    <text evidence="20">The sequence shown here is derived from an EMBL/GenBank/DDBJ whole genome shotgun (WGS) entry which is preliminary data.</text>
</comment>
<dbReference type="PROSITE" id="PS51199">
    <property type="entry name" value="SF4_HELICASE"/>
    <property type="match status" value="3"/>
</dbReference>
<keyword evidence="5 16" id="KW-0547">Nucleotide-binding</keyword>
<dbReference type="Gene3D" id="3.10.28.10">
    <property type="entry name" value="Homing endonucleases"/>
    <property type="match status" value="2"/>
</dbReference>
<dbReference type="CDD" id="cd00984">
    <property type="entry name" value="DnaB_C"/>
    <property type="match status" value="1"/>
</dbReference>
<dbReference type="InterPro" id="IPR027417">
    <property type="entry name" value="P-loop_NTPase"/>
</dbReference>
<comment type="catalytic activity">
    <reaction evidence="14 16">
        <text>ATP + H2O = ADP + phosphate + H(+)</text>
        <dbReference type="Rhea" id="RHEA:13065"/>
        <dbReference type="ChEBI" id="CHEBI:15377"/>
        <dbReference type="ChEBI" id="CHEBI:15378"/>
        <dbReference type="ChEBI" id="CHEBI:30616"/>
        <dbReference type="ChEBI" id="CHEBI:43474"/>
        <dbReference type="ChEBI" id="CHEBI:456216"/>
        <dbReference type="EC" id="5.6.2.3"/>
    </reaction>
</comment>
<evidence type="ECO:0000256" key="10">
    <source>
        <dbReference type="ARBA" id="ARBA00023000"/>
    </source>
</evidence>
<keyword evidence="6 16" id="KW-0378">Hydrolase</keyword>
<dbReference type="NCBIfam" id="TIGR01443">
    <property type="entry name" value="intein_Cterm"/>
    <property type="match status" value="2"/>
</dbReference>
<dbReference type="InterPro" id="IPR027434">
    <property type="entry name" value="Homing_endonucl"/>
</dbReference>
<evidence type="ECO:0000256" key="14">
    <source>
        <dbReference type="ARBA" id="ARBA00048954"/>
    </source>
</evidence>
<name>A0ABQ4CIK9_9ACTN</name>
<dbReference type="EC" id="5.6.2.3" evidence="15 16"/>
<evidence type="ECO:0000256" key="8">
    <source>
        <dbReference type="ARBA" id="ARBA00022813"/>
    </source>
</evidence>
<dbReference type="Pfam" id="PF14528">
    <property type="entry name" value="LAGLIDADG_3"/>
    <property type="match status" value="2"/>
</dbReference>
<dbReference type="InterPro" id="IPR030934">
    <property type="entry name" value="Intein_C"/>
</dbReference>
<dbReference type="Gene3D" id="2.170.16.10">
    <property type="entry name" value="Hedgehog/Intein (Hint) domain"/>
    <property type="match status" value="2"/>
</dbReference>
<dbReference type="EMBL" id="BONE01000003">
    <property type="protein sequence ID" value="GIF71130.1"/>
    <property type="molecule type" value="Genomic_DNA"/>
</dbReference>
<dbReference type="InterPro" id="IPR006141">
    <property type="entry name" value="Intein_N"/>
</dbReference>
<evidence type="ECO:0000256" key="12">
    <source>
        <dbReference type="ARBA" id="ARBA00023235"/>
    </source>
</evidence>
<dbReference type="InterPro" id="IPR003587">
    <property type="entry name" value="Hint_dom_N"/>
</dbReference>
<dbReference type="InterPro" id="IPR016136">
    <property type="entry name" value="DNA_helicase_N/primase_C"/>
</dbReference>
<dbReference type="SUPFAM" id="SSF48024">
    <property type="entry name" value="N-terminal domain of DnaB helicase"/>
    <property type="match status" value="1"/>
</dbReference>
<comment type="function">
    <text evidence="13 16">The intein is an endonuclease.</text>
</comment>
<evidence type="ECO:0000256" key="6">
    <source>
        <dbReference type="ARBA" id="ARBA00022801"/>
    </source>
</evidence>
<keyword evidence="12" id="KW-0413">Isomerase</keyword>
<dbReference type="InterPro" id="IPR007692">
    <property type="entry name" value="DNA_helicase_DnaB"/>
</dbReference>
<evidence type="ECO:0000256" key="15">
    <source>
        <dbReference type="NCBIfam" id="TIGR00665"/>
    </source>
</evidence>
<evidence type="ECO:0000256" key="3">
    <source>
        <dbReference type="ARBA" id="ARBA00022705"/>
    </source>
</evidence>
<evidence type="ECO:0000256" key="4">
    <source>
        <dbReference type="ARBA" id="ARBA00022737"/>
    </source>
</evidence>
<feature type="compositionally biased region" description="Pro residues" evidence="17">
    <location>
        <begin position="13"/>
        <end position="24"/>
    </location>
</feature>
<dbReference type="InterPro" id="IPR007694">
    <property type="entry name" value="DNA_helicase_DnaB-like_C"/>
</dbReference>
<dbReference type="Pfam" id="PF14890">
    <property type="entry name" value="Intein_splicing"/>
    <property type="match status" value="1"/>
</dbReference>
<dbReference type="InterPro" id="IPR004860">
    <property type="entry name" value="LAGLIDADG_dom"/>
</dbReference>
<dbReference type="Pfam" id="PF00772">
    <property type="entry name" value="DnaB"/>
    <property type="match status" value="1"/>
</dbReference>
<keyword evidence="10" id="KW-0651">Protein splicing</keyword>
<gene>
    <name evidence="20" type="ORF">Asi02nite_06480</name>
</gene>
<comment type="similarity">
    <text evidence="1 16">Belongs to the helicase family. DnaB subfamily.</text>
</comment>
<dbReference type="InterPro" id="IPR036185">
    <property type="entry name" value="DNA_heli_DnaB-like_N_sf"/>
</dbReference>
<dbReference type="PANTHER" id="PTHR30153">
    <property type="entry name" value="REPLICATIVE DNA HELICASE DNAB"/>
    <property type="match status" value="1"/>
</dbReference>
<feature type="domain" description="SF4 helicase" evidence="19">
    <location>
        <begin position="752"/>
        <end position="918"/>
    </location>
</feature>
<keyword evidence="11 16" id="KW-0238">DNA-binding</keyword>
<evidence type="ECO:0000313" key="21">
    <source>
        <dbReference type="Proteomes" id="UP000604117"/>
    </source>
</evidence>
<dbReference type="NCBIfam" id="TIGR00665">
    <property type="entry name" value="DnaB"/>
    <property type="match status" value="1"/>
</dbReference>
<keyword evidence="7 16" id="KW-0347">Helicase</keyword>
<protein>
    <recommendedName>
        <fullName evidence="15 16">Replicative DNA helicase</fullName>
        <ecNumber evidence="15 16">5.6.2.3</ecNumber>
    </recommendedName>
</protein>
<feature type="domain" description="DOD-type homing endonuclease" evidence="18">
    <location>
        <begin position="1035"/>
        <end position="1182"/>
    </location>
</feature>
<keyword evidence="9 16" id="KW-0067">ATP-binding</keyword>
<evidence type="ECO:0000256" key="7">
    <source>
        <dbReference type="ARBA" id="ARBA00022806"/>
    </source>
</evidence>
<dbReference type="Gene3D" id="3.40.50.300">
    <property type="entry name" value="P-loop containing nucleotide triphosphate hydrolases"/>
    <property type="match status" value="3"/>
</dbReference>
<feature type="region of interest" description="Disordered" evidence="17">
    <location>
        <begin position="1"/>
        <end position="35"/>
    </location>
</feature>
<dbReference type="SUPFAM" id="SSF55608">
    <property type="entry name" value="Homing endonucleases"/>
    <property type="match status" value="2"/>
</dbReference>
<dbReference type="CDD" id="cd00081">
    <property type="entry name" value="Hint"/>
    <property type="match status" value="2"/>
</dbReference>
<evidence type="ECO:0000259" key="19">
    <source>
        <dbReference type="PROSITE" id="PS51199"/>
    </source>
</evidence>
<evidence type="ECO:0000256" key="5">
    <source>
        <dbReference type="ARBA" id="ARBA00022741"/>
    </source>
</evidence>